<dbReference type="Proteomes" id="UP000001753">
    <property type="component" value="Chromosome"/>
</dbReference>
<protein>
    <submittedName>
        <fullName evidence="1">Uncharacterized protein</fullName>
    </submittedName>
</protein>
<dbReference type="EMBL" id="ACMP01000030">
    <property type="protein sequence ID" value="EEL72385.1"/>
    <property type="molecule type" value="Genomic_DNA"/>
</dbReference>
<organism evidence="1">
    <name type="scientific">Bacillus mycoides</name>
    <dbReference type="NCBI Taxonomy" id="1405"/>
    <lineage>
        <taxon>Bacteria</taxon>
        <taxon>Bacillati</taxon>
        <taxon>Bacillota</taxon>
        <taxon>Bacilli</taxon>
        <taxon>Bacillales</taxon>
        <taxon>Bacillaceae</taxon>
        <taxon>Bacillus</taxon>
        <taxon>Bacillus cereus group</taxon>
    </lineage>
</organism>
<comment type="caution">
    <text evidence="1">The sequence shown here is derived from an EMBL/GenBank/DDBJ whole genome shotgun (WGS) entry which is preliminary data.</text>
</comment>
<name>C2XPM6_BACMY</name>
<accession>C2XPM6</accession>
<proteinExistence type="predicted"/>
<reference evidence="1" key="1">
    <citation type="journal article" date="2012" name="Genome Res.">
        <title>Genomic characterization of the Bacillus cereus sensu lato species: Backdrop to the evolution of Bacillus anthracis.</title>
        <authorList>
            <person name="Zwick M.E."/>
            <person name="Joseph S.J."/>
            <person name="Didelot X."/>
            <person name="Chen P.E."/>
            <person name="Bishop-Lilly K.A."/>
            <person name="Stewart A.C."/>
            <person name="Willner K."/>
            <person name="Nolan N."/>
            <person name="Lentz S."/>
            <person name="Thomason M.K."/>
            <person name="Sozhamannan S."/>
            <person name="Mateczun A.J."/>
            <person name="Du L."/>
            <person name="Read T.D."/>
        </authorList>
    </citation>
    <scope>NUCLEOTIDE SEQUENCE [LARGE SCALE GENOMIC DNA]</scope>
    <source>
        <strain evidence="1">AH603</strain>
    </source>
</reference>
<evidence type="ECO:0000313" key="1">
    <source>
        <dbReference type="EMBL" id="EEL72385.1"/>
    </source>
</evidence>
<gene>
    <name evidence="1" type="ORF">bcere0026_6290</name>
</gene>
<dbReference type="AlphaFoldDB" id="C2XPM6"/>
<sequence length="43" mass="5251">MQQAMHFMSFALFISYLKDHFYEKERKDKKIDERILIISNVSV</sequence>
<dbReference type="HOGENOM" id="CLU_3304182_0_0_9"/>